<evidence type="ECO:0000256" key="5">
    <source>
        <dbReference type="ARBA" id="ARBA00022927"/>
    </source>
</evidence>
<reference evidence="13" key="1">
    <citation type="journal article" date="2015" name="PLoS Genet.">
        <title>Genome Sequence and Transcriptome Analyses of Chrysochromulina tobin: Metabolic Tools for Enhanced Algal Fitness in the Prominent Order Prymnesiales (Haptophyceae).</title>
        <authorList>
            <person name="Hovde B.T."/>
            <person name="Deodato C.R."/>
            <person name="Hunsperger H.M."/>
            <person name="Ryken S.A."/>
            <person name="Yost W."/>
            <person name="Jha R.K."/>
            <person name="Patterson J."/>
            <person name="Monnat R.J. Jr."/>
            <person name="Barlow S.B."/>
            <person name="Starkenburg S.R."/>
            <person name="Cattolico R.A."/>
        </authorList>
    </citation>
    <scope>NUCLEOTIDE SEQUENCE</scope>
    <source>
        <strain evidence="13">CCMP291</strain>
    </source>
</reference>
<dbReference type="GO" id="GO:0003924">
    <property type="term" value="F:GTPase activity"/>
    <property type="evidence" value="ECO:0007669"/>
    <property type="project" value="InterPro"/>
</dbReference>
<evidence type="ECO:0000256" key="1">
    <source>
        <dbReference type="ARBA" id="ARBA00006270"/>
    </source>
</evidence>
<dbReference type="CDD" id="cd04123">
    <property type="entry name" value="Rab21"/>
    <property type="match status" value="1"/>
</dbReference>
<dbReference type="Pfam" id="PF00071">
    <property type="entry name" value="Ras"/>
    <property type="match status" value="1"/>
</dbReference>
<evidence type="ECO:0000313" key="12">
    <source>
        <dbReference type="EMBL" id="KOO24469.1"/>
    </source>
</evidence>
<dbReference type="InterPro" id="IPR041833">
    <property type="entry name" value="Rab21"/>
</dbReference>
<accession>A0A0M0JD27</accession>
<evidence type="ECO:0000313" key="13">
    <source>
        <dbReference type="Proteomes" id="UP000037460"/>
    </source>
</evidence>
<dbReference type="AlphaFoldDB" id="A0A0M0JD27"/>
<dbReference type="SMART" id="SM00173">
    <property type="entry name" value="RAS"/>
    <property type="match status" value="1"/>
</dbReference>
<dbReference type="Proteomes" id="UP000037460">
    <property type="component" value="Unassembled WGS sequence"/>
</dbReference>
<dbReference type="PROSITE" id="PS51421">
    <property type="entry name" value="RAS"/>
    <property type="match status" value="1"/>
</dbReference>
<protein>
    <recommendedName>
        <fullName evidence="2">Ras-related protein Rab-21</fullName>
    </recommendedName>
</protein>
<dbReference type="InterPro" id="IPR027417">
    <property type="entry name" value="P-loop_NTPase"/>
</dbReference>
<evidence type="ECO:0000256" key="11">
    <source>
        <dbReference type="SAM" id="MobiDB-lite"/>
    </source>
</evidence>
<gene>
    <name evidence="12" type="ORF">Ctob_000418</name>
</gene>
<proteinExistence type="inferred from homology"/>
<evidence type="ECO:0000256" key="6">
    <source>
        <dbReference type="ARBA" id="ARBA00023134"/>
    </source>
</evidence>
<keyword evidence="8" id="KW-0449">Lipoprotein</keyword>
<dbReference type="GO" id="GO:0032482">
    <property type="term" value="P:Rab protein signal transduction"/>
    <property type="evidence" value="ECO:0007669"/>
    <property type="project" value="InterPro"/>
</dbReference>
<dbReference type="FunFam" id="3.40.50.300:FF:000550">
    <property type="entry name" value="ras-related protein Rab-21"/>
    <property type="match status" value="1"/>
</dbReference>
<organism evidence="12 13">
    <name type="scientific">Chrysochromulina tobinii</name>
    <dbReference type="NCBI Taxonomy" id="1460289"/>
    <lineage>
        <taxon>Eukaryota</taxon>
        <taxon>Haptista</taxon>
        <taxon>Haptophyta</taxon>
        <taxon>Prymnesiophyceae</taxon>
        <taxon>Prymnesiales</taxon>
        <taxon>Chrysochromulinaceae</taxon>
        <taxon>Chrysochromulina</taxon>
    </lineage>
</organism>
<keyword evidence="7" id="KW-0472">Membrane</keyword>
<dbReference type="GO" id="GO:0015031">
    <property type="term" value="P:protein transport"/>
    <property type="evidence" value="ECO:0007669"/>
    <property type="project" value="UniProtKB-KW"/>
</dbReference>
<evidence type="ECO:0000256" key="9">
    <source>
        <dbReference type="ARBA" id="ARBA00023289"/>
    </source>
</evidence>
<dbReference type="PANTHER" id="PTHR47978">
    <property type="match status" value="1"/>
</dbReference>
<feature type="region of interest" description="Disordered" evidence="11">
    <location>
        <begin position="174"/>
        <end position="213"/>
    </location>
</feature>
<keyword evidence="5" id="KW-0653">Protein transport</keyword>
<keyword evidence="4" id="KW-0547">Nucleotide-binding</keyword>
<dbReference type="Gene3D" id="3.40.50.300">
    <property type="entry name" value="P-loop containing nucleotide triphosphate hydrolases"/>
    <property type="match status" value="1"/>
</dbReference>
<dbReference type="SUPFAM" id="SSF52540">
    <property type="entry name" value="P-loop containing nucleoside triphosphate hydrolases"/>
    <property type="match status" value="1"/>
</dbReference>
<dbReference type="PROSITE" id="PS51419">
    <property type="entry name" value="RAB"/>
    <property type="match status" value="1"/>
</dbReference>
<keyword evidence="13" id="KW-1185">Reference proteome</keyword>
<sequence length="213" mass="23348">MASRTSSYKVVLLGEGRVGKTSLVLRFCRDTFVDGQPPTIQASCLERALRLGDKTVNLVIWDTAGQERFHALGPIYYRDADAALLVYDITDTDSFKRIQVWVRELRKMVGDSIQLSIAGNKSDLERQRVVSRQEAAEYADSVGAHYAETSAKQNRGLDELFSSMGKRLLASREEKLGSPALGSGPASTRRSRGAAMVLIDDEPPASSSSSRCC</sequence>
<dbReference type="EMBL" id="JWZX01003090">
    <property type="protein sequence ID" value="KOO24469.1"/>
    <property type="molecule type" value="Genomic_DNA"/>
</dbReference>
<dbReference type="PRINTS" id="PR00449">
    <property type="entry name" value="RASTRNSFRMNG"/>
</dbReference>
<dbReference type="OrthoDB" id="63533at2759"/>
<dbReference type="InterPro" id="IPR001806">
    <property type="entry name" value="Small_GTPase"/>
</dbReference>
<keyword evidence="9" id="KW-0636">Prenylation</keyword>
<evidence type="ECO:0000256" key="10">
    <source>
        <dbReference type="ARBA" id="ARBA00037868"/>
    </source>
</evidence>
<dbReference type="InterPro" id="IPR005225">
    <property type="entry name" value="Small_GTP-bd"/>
</dbReference>
<dbReference type="GO" id="GO:0012505">
    <property type="term" value="C:endomembrane system"/>
    <property type="evidence" value="ECO:0007669"/>
    <property type="project" value="UniProtKB-SubCell"/>
</dbReference>
<evidence type="ECO:0000256" key="3">
    <source>
        <dbReference type="ARBA" id="ARBA00022448"/>
    </source>
</evidence>
<dbReference type="SMART" id="SM00175">
    <property type="entry name" value="RAB"/>
    <property type="match status" value="1"/>
</dbReference>
<keyword evidence="3" id="KW-0813">Transport</keyword>
<dbReference type="SMART" id="SM00176">
    <property type="entry name" value="RAN"/>
    <property type="match status" value="1"/>
</dbReference>
<dbReference type="PROSITE" id="PS51420">
    <property type="entry name" value="RHO"/>
    <property type="match status" value="1"/>
</dbReference>
<evidence type="ECO:0000256" key="8">
    <source>
        <dbReference type="ARBA" id="ARBA00023288"/>
    </source>
</evidence>
<evidence type="ECO:0000256" key="2">
    <source>
        <dbReference type="ARBA" id="ARBA00014900"/>
    </source>
</evidence>
<comment type="subcellular location">
    <subcellularLocation>
        <location evidence="10">Endomembrane system</location>
        <topology evidence="10">Lipid-anchor</topology>
    </subcellularLocation>
</comment>
<evidence type="ECO:0000256" key="4">
    <source>
        <dbReference type="ARBA" id="ARBA00022741"/>
    </source>
</evidence>
<evidence type="ECO:0000256" key="7">
    <source>
        <dbReference type="ARBA" id="ARBA00023136"/>
    </source>
</evidence>
<name>A0A0M0JD27_9EUKA</name>
<dbReference type="NCBIfam" id="TIGR00231">
    <property type="entry name" value="small_GTP"/>
    <property type="match status" value="1"/>
</dbReference>
<dbReference type="SMART" id="SM00174">
    <property type="entry name" value="RHO"/>
    <property type="match status" value="1"/>
</dbReference>
<dbReference type="GO" id="GO:0005525">
    <property type="term" value="F:GTP binding"/>
    <property type="evidence" value="ECO:0007669"/>
    <property type="project" value="UniProtKB-KW"/>
</dbReference>
<comment type="similarity">
    <text evidence="1">Belongs to the small GTPase superfamily. Rab family.</text>
</comment>
<keyword evidence="6" id="KW-0342">GTP-binding</keyword>
<comment type="caution">
    <text evidence="12">The sequence shown here is derived from an EMBL/GenBank/DDBJ whole genome shotgun (WGS) entry which is preliminary data.</text>
</comment>